<dbReference type="InterPro" id="IPR038468">
    <property type="entry name" value="MmpS_C"/>
</dbReference>
<reference evidence="9 10" key="1">
    <citation type="submission" date="2016-10" db="EMBL/GenBank/DDBJ databases">
        <authorList>
            <person name="de Groot N.N."/>
        </authorList>
    </citation>
    <scope>NUCLEOTIDE SEQUENCE [LARGE SCALE GENOMIC DNA]</scope>
    <source>
        <strain evidence="9 10">DSM 44993</strain>
    </source>
</reference>
<feature type="transmembrane region" description="Helical" evidence="8">
    <location>
        <begin position="9"/>
        <end position="29"/>
    </location>
</feature>
<evidence type="ECO:0000256" key="2">
    <source>
        <dbReference type="ARBA" id="ARBA00007531"/>
    </source>
</evidence>
<dbReference type="Proteomes" id="UP000198582">
    <property type="component" value="Unassembled WGS sequence"/>
</dbReference>
<dbReference type="OrthoDB" id="3634263at2"/>
<comment type="similarity">
    <text evidence="2">Belongs to the MmpS family.</text>
</comment>
<feature type="compositionally biased region" description="Polar residues" evidence="7">
    <location>
        <begin position="52"/>
        <end position="65"/>
    </location>
</feature>
<gene>
    <name evidence="9" type="ORF">SAMN04489732_108313</name>
</gene>
<evidence type="ECO:0000256" key="8">
    <source>
        <dbReference type="SAM" id="Phobius"/>
    </source>
</evidence>
<dbReference type="Pfam" id="PF05423">
    <property type="entry name" value="Mycobact_memb"/>
    <property type="match status" value="1"/>
</dbReference>
<evidence type="ECO:0000256" key="4">
    <source>
        <dbReference type="ARBA" id="ARBA00022692"/>
    </source>
</evidence>
<keyword evidence="5 8" id="KW-1133">Transmembrane helix</keyword>
<dbReference type="RefSeq" id="WP_091618488.1">
    <property type="nucleotide sequence ID" value="NZ_FOEF01000008.1"/>
</dbReference>
<sequence>MDRQIVGRLAIAGIAVVAVAAVVVILGSGGDPAPAPVAVVGEPSRPAPQRGPDQTVTRTLPPSTSVAAASNDWPVTYELTGAGTATVVYDENGLGLVHQELSVALPWRKDLTWPNTGVPPTVQLMGQGTGAVECRISIRGVVVKTEKSAPGEVASCAGRLS</sequence>
<evidence type="ECO:0000256" key="5">
    <source>
        <dbReference type="ARBA" id="ARBA00022989"/>
    </source>
</evidence>
<organism evidence="9 10">
    <name type="scientific">Amycolatopsis saalfeldensis</name>
    <dbReference type="NCBI Taxonomy" id="394193"/>
    <lineage>
        <taxon>Bacteria</taxon>
        <taxon>Bacillati</taxon>
        <taxon>Actinomycetota</taxon>
        <taxon>Actinomycetes</taxon>
        <taxon>Pseudonocardiales</taxon>
        <taxon>Pseudonocardiaceae</taxon>
        <taxon>Amycolatopsis</taxon>
    </lineage>
</organism>
<evidence type="ECO:0000256" key="1">
    <source>
        <dbReference type="ARBA" id="ARBA00004236"/>
    </source>
</evidence>
<comment type="subcellular location">
    <subcellularLocation>
        <location evidence="1">Cell membrane</location>
    </subcellularLocation>
</comment>
<evidence type="ECO:0000256" key="7">
    <source>
        <dbReference type="SAM" id="MobiDB-lite"/>
    </source>
</evidence>
<dbReference type="InterPro" id="IPR008693">
    <property type="entry name" value="MmpS"/>
</dbReference>
<evidence type="ECO:0000313" key="10">
    <source>
        <dbReference type="Proteomes" id="UP000198582"/>
    </source>
</evidence>
<feature type="region of interest" description="Disordered" evidence="7">
    <location>
        <begin position="41"/>
        <end position="65"/>
    </location>
</feature>
<dbReference type="AlphaFoldDB" id="A0A1H8XQD3"/>
<keyword evidence="4 8" id="KW-0812">Transmembrane</keyword>
<dbReference type="EMBL" id="FOEF01000008">
    <property type="protein sequence ID" value="SEP42324.1"/>
    <property type="molecule type" value="Genomic_DNA"/>
</dbReference>
<dbReference type="STRING" id="394193.SAMN04489732_108313"/>
<dbReference type="GO" id="GO:0005886">
    <property type="term" value="C:plasma membrane"/>
    <property type="evidence" value="ECO:0007669"/>
    <property type="project" value="UniProtKB-SubCell"/>
</dbReference>
<keyword evidence="3" id="KW-1003">Cell membrane</keyword>
<name>A0A1H8XQD3_9PSEU</name>
<keyword evidence="6 8" id="KW-0472">Membrane</keyword>
<evidence type="ECO:0000313" key="9">
    <source>
        <dbReference type="EMBL" id="SEP42324.1"/>
    </source>
</evidence>
<evidence type="ECO:0000256" key="6">
    <source>
        <dbReference type="ARBA" id="ARBA00023136"/>
    </source>
</evidence>
<dbReference type="Gene3D" id="2.60.40.2880">
    <property type="entry name" value="MmpS1-5, C-terminal soluble domain"/>
    <property type="match status" value="1"/>
</dbReference>
<protein>
    <submittedName>
        <fullName evidence="9">Membrane protein</fullName>
    </submittedName>
</protein>
<keyword evidence="10" id="KW-1185">Reference proteome</keyword>
<accession>A0A1H8XQD3</accession>
<proteinExistence type="inferred from homology"/>
<evidence type="ECO:0000256" key="3">
    <source>
        <dbReference type="ARBA" id="ARBA00022475"/>
    </source>
</evidence>